<dbReference type="OrthoDB" id="9846258at2"/>
<organism evidence="2 3">
    <name type="scientific">Candidatus Rickettsiella viridis</name>
    <dbReference type="NCBI Taxonomy" id="676208"/>
    <lineage>
        <taxon>Bacteria</taxon>
        <taxon>Pseudomonadati</taxon>
        <taxon>Pseudomonadota</taxon>
        <taxon>Gammaproteobacteria</taxon>
        <taxon>Legionellales</taxon>
        <taxon>Coxiellaceae</taxon>
        <taxon>Rickettsiella</taxon>
    </lineage>
</organism>
<dbReference type="KEGG" id="rvi:RVIR1_04430"/>
<gene>
    <name evidence="2" type="ORF">RVIR1_04430</name>
</gene>
<feature type="region of interest" description="Disordered" evidence="1">
    <location>
        <begin position="492"/>
        <end position="514"/>
    </location>
</feature>
<evidence type="ECO:0000313" key="3">
    <source>
        <dbReference type="Proteomes" id="UP000282483"/>
    </source>
</evidence>
<proteinExistence type="predicted"/>
<accession>A0A2Z5UV67</accession>
<protein>
    <submittedName>
        <fullName evidence="2">TonB-dependent siderophore receptor</fullName>
    </submittedName>
</protein>
<feature type="compositionally biased region" description="Polar residues" evidence="1">
    <location>
        <begin position="496"/>
        <end position="514"/>
    </location>
</feature>
<dbReference type="AlphaFoldDB" id="A0A2Z5UV67"/>
<name>A0A2Z5UV67_9COXI</name>
<dbReference type="RefSeq" id="WP_126322461.1">
    <property type="nucleotide sequence ID" value="NZ_AP018005.1"/>
</dbReference>
<reference evidence="2 3" key="1">
    <citation type="submission" date="2017-03" db="EMBL/GenBank/DDBJ databases">
        <title>The genome sequence of Candidatus Rickettsiella viridis.</title>
        <authorList>
            <person name="Nikoh N."/>
            <person name="Tsuchida T."/>
            <person name="Yamaguchi K."/>
            <person name="Maeda T."/>
            <person name="Shigenobu S."/>
            <person name="Fukatsu T."/>
        </authorList>
    </citation>
    <scope>NUCLEOTIDE SEQUENCE [LARGE SCALE GENOMIC DNA]</scope>
    <source>
        <strain evidence="2 3">Ap-RA04</strain>
    </source>
</reference>
<evidence type="ECO:0000256" key="1">
    <source>
        <dbReference type="SAM" id="MobiDB-lite"/>
    </source>
</evidence>
<sequence length="589" mass="68957">MFNLANVITSFNQIYQKKVKLNKNWGLFYLQPEILTILNSNAQLLQEAVNYEPPFAINRKEQFKTSAEKKSQSEQVNIASLRDGIQKMNLDRVISQRLSWEGRFLARLNNDQVWLGIEEQITQKNESIKQYFRQVRQNWNIHKPFQYHSSEGLLFLLDTIIKYQDIFSLAYKELQQNQQTWFPFSRLPSFIAEAYEAFLKKELEKFDSLSKEVLAALLLRLKTVEQQGLVTCDDVSYTLALQSEWLGLIKFKLPEYRTVLDVNTFNDMQRAIEKHGDESHKSQLYQLAWYQSKIVGNTNEFTTITMSGSRLLTLYDLLAFMSKKKKKWFWFSWGNNTVFQFLEKQQALLTQLFLEPVHDTIILNPIYKSYPELLTLSTQYQLLQQSLFSLKKQPTYWWQWEKKFWKKAWQDWLGQQIDNKRVSLLNKLNETFKEVKKYNFELRNVKFREQVQVILKTIQALRSEGIAKCGNESLINMLQYINEKSSDKKEACIGQTHGSTKASPQPSPHTPNKNAQVLPMMSGGNQQDLYTTESNFNLQLVNSGKNSYRRKMTGLWKTKFSAGDNEPISTKQEPEINKSAGLARAYALL</sequence>
<keyword evidence="3" id="KW-1185">Reference proteome</keyword>
<dbReference type="EMBL" id="AP018005">
    <property type="protein sequence ID" value="BBB14955.1"/>
    <property type="molecule type" value="Genomic_DNA"/>
</dbReference>
<dbReference type="Proteomes" id="UP000282483">
    <property type="component" value="Chromosome"/>
</dbReference>
<evidence type="ECO:0000313" key="2">
    <source>
        <dbReference type="EMBL" id="BBB14955.1"/>
    </source>
</evidence>
<keyword evidence="2" id="KW-0675">Receptor</keyword>